<dbReference type="EMBL" id="JBEWZI010000019">
    <property type="protein sequence ID" value="MET7015583.1"/>
    <property type="molecule type" value="Genomic_DNA"/>
</dbReference>
<evidence type="ECO:0000313" key="2">
    <source>
        <dbReference type="Proteomes" id="UP001549691"/>
    </source>
</evidence>
<dbReference type="RefSeq" id="WP_354602043.1">
    <property type="nucleotide sequence ID" value="NZ_JBEWZI010000019.1"/>
</dbReference>
<organism evidence="1 2">
    <name type="scientific">Uliginosibacterium flavum</name>
    <dbReference type="NCBI Taxonomy" id="1396831"/>
    <lineage>
        <taxon>Bacteria</taxon>
        <taxon>Pseudomonadati</taxon>
        <taxon>Pseudomonadota</taxon>
        <taxon>Betaproteobacteria</taxon>
        <taxon>Rhodocyclales</taxon>
        <taxon>Zoogloeaceae</taxon>
        <taxon>Uliginosibacterium</taxon>
    </lineage>
</organism>
<gene>
    <name evidence="1" type="ORF">ABXR19_15445</name>
</gene>
<accession>A0ABV2TR28</accession>
<evidence type="ECO:0008006" key="3">
    <source>
        <dbReference type="Google" id="ProtNLM"/>
    </source>
</evidence>
<keyword evidence="2" id="KW-1185">Reference proteome</keyword>
<reference evidence="1 2" key="1">
    <citation type="submission" date="2024-07" db="EMBL/GenBank/DDBJ databases">
        <title>Uliginosibacterium flavum JJ3220;KACC:17644.</title>
        <authorList>
            <person name="Kim M.K."/>
        </authorList>
    </citation>
    <scope>NUCLEOTIDE SEQUENCE [LARGE SCALE GENOMIC DNA]</scope>
    <source>
        <strain evidence="1 2">KACC:17644</strain>
    </source>
</reference>
<evidence type="ECO:0000313" key="1">
    <source>
        <dbReference type="EMBL" id="MET7015583.1"/>
    </source>
</evidence>
<sequence length="270" mass="30382">MICGVSYNVFNGEEHLLHSIKQIRSCVDFVGLVAQRVSNLGNLADPSLESIIDTAIRSGLADKVTWYTPDLAAPPVMNELHKRNIGLNDAKSAGVTHFMTMDCDEYYDSKEFLAAIDFIRDCRIKATSVRTYLHIHRPIWRSRLPDNTCCSFLSEIDAKSVITLNSPYPTFIDGTRGINGNGRPFHFFDEHIIAMKHMNLVRKSIDSKLSNSSNAGMIDFINNVRTIYNQWTPGETLNFPGKPPMEIIEVPDIFNIDAIFQTNEKAAKNP</sequence>
<name>A0ABV2TR28_9RHOO</name>
<proteinExistence type="predicted"/>
<protein>
    <recommendedName>
        <fullName evidence="3">Glycosyltransferase 2-like domain-containing protein</fullName>
    </recommendedName>
</protein>
<comment type="caution">
    <text evidence="1">The sequence shown here is derived from an EMBL/GenBank/DDBJ whole genome shotgun (WGS) entry which is preliminary data.</text>
</comment>
<dbReference type="Proteomes" id="UP001549691">
    <property type="component" value="Unassembled WGS sequence"/>
</dbReference>